<keyword evidence="1" id="KW-1133">Transmembrane helix</keyword>
<evidence type="ECO:0000256" key="1">
    <source>
        <dbReference type="SAM" id="Phobius"/>
    </source>
</evidence>
<keyword evidence="1" id="KW-0812">Transmembrane</keyword>
<dbReference type="RefSeq" id="WP_081170277.1">
    <property type="nucleotide sequence ID" value="NZ_LWBP01000232.1"/>
</dbReference>
<feature type="transmembrane region" description="Helical" evidence="1">
    <location>
        <begin position="32"/>
        <end position="51"/>
    </location>
</feature>
<reference evidence="3" key="1">
    <citation type="submission" date="2016-04" db="EMBL/GenBank/DDBJ databases">
        <authorList>
            <person name="Chen L."/>
            <person name="Zhuang W."/>
            <person name="Wang G."/>
        </authorList>
    </citation>
    <scope>NUCLEOTIDE SEQUENCE [LARGE SCALE GENOMIC DNA]</scope>
    <source>
        <strain evidence="3">208</strain>
    </source>
</reference>
<gene>
    <name evidence="2" type="ORF">A4R26_07220</name>
</gene>
<dbReference type="EMBL" id="LWBP01000232">
    <property type="protein sequence ID" value="OQP48888.1"/>
    <property type="molecule type" value="Genomic_DNA"/>
</dbReference>
<evidence type="ECO:0000313" key="2">
    <source>
        <dbReference type="EMBL" id="OQP48888.1"/>
    </source>
</evidence>
<dbReference type="Proteomes" id="UP000192276">
    <property type="component" value="Unassembled WGS sequence"/>
</dbReference>
<evidence type="ECO:0000313" key="3">
    <source>
        <dbReference type="Proteomes" id="UP000192276"/>
    </source>
</evidence>
<sequence>MPKREKDIFSLYDPFIECGESLHVNINKRRSYGFYIGALVFFLVLTASSIYEGHLKAIIFASLSILCIAIICVVIYLRKNPVIVIDEKGIIKKEKFYSWEKIGSIKFESASDLEGSDNIKLNLKEGKPGRLNLEPLLFLDQKPKVIAAYIIKYFKVD</sequence>
<accession>A0A1V9ERV4</accession>
<keyword evidence="1" id="KW-0472">Membrane</keyword>
<proteinExistence type="predicted"/>
<name>A0A1V9ERV4_9BACT</name>
<dbReference type="AlphaFoldDB" id="A0A1V9ERV4"/>
<organism evidence="2 3">
    <name type="scientific">Niastella populi</name>
    <dbReference type="NCBI Taxonomy" id="550983"/>
    <lineage>
        <taxon>Bacteria</taxon>
        <taxon>Pseudomonadati</taxon>
        <taxon>Bacteroidota</taxon>
        <taxon>Chitinophagia</taxon>
        <taxon>Chitinophagales</taxon>
        <taxon>Chitinophagaceae</taxon>
        <taxon>Niastella</taxon>
    </lineage>
</organism>
<protein>
    <submittedName>
        <fullName evidence="2">Uncharacterized protein</fullName>
    </submittedName>
</protein>
<feature type="transmembrane region" description="Helical" evidence="1">
    <location>
        <begin position="57"/>
        <end position="77"/>
    </location>
</feature>
<comment type="caution">
    <text evidence="2">The sequence shown here is derived from an EMBL/GenBank/DDBJ whole genome shotgun (WGS) entry which is preliminary data.</text>
</comment>
<dbReference type="STRING" id="550983.A4R26_07220"/>
<keyword evidence="3" id="KW-1185">Reference proteome</keyword>